<dbReference type="NCBIfam" id="TIGR00639">
    <property type="entry name" value="PurN"/>
    <property type="match status" value="1"/>
</dbReference>
<feature type="binding site" evidence="4">
    <location>
        <begin position="14"/>
        <end position="16"/>
    </location>
    <ligand>
        <name>N(1)-(5-phospho-beta-D-ribosyl)glycinamide</name>
        <dbReference type="ChEBI" id="CHEBI:143788"/>
    </ligand>
</feature>
<dbReference type="EMBL" id="NVUS01000018">
    <property type="protein sequence ID" value="PCI98967.1"/>
    <property type="molecule type" value="Genomic_DNA"/>
</dbReference>
<gene>
    <name evidence="4" type="primary">purN</name>
    <name evidence="6" type="ORF">COB13_12845</name>
</gene>
<name>A0A2A4YXE8_9PROT</name>
<dbReference type="PANTHER" id="PTHR43369">
    <property type="entry name" value="PHOSPHORIBOSYLGLYCINAMIDE FORMYLTRANSFERASE"/>
    <property type="match status" value="1"/>
</dbReference>
<reference key="1">
    <citation type="submission" date="2017-08" db="EMBL/GenBank/DDBJ databases">
        <title>A dynamic microbial community with high functional redundancy inhabits the cold, oxic subseafloor aquifer.</title>
        <authorList>
            <person name="Tully B.J."/>
            <person name="Wheat C.G."/>
            <person name="Glazer B.T."/>
            <person name="Huber J.A."/>
        </authorList>
    </citation>
    <scope>NUCLEOTIDE SEQUENCE [LARGE SCALE GENOMIC DNA]</scope>
</reference>
<dbReference type="InterPro" id="IPR002376">
    <property type="entry name" value="Formyl_transf_N"/>
</dbReference>
<sequence length="216" mass="23399">MKKLRIGILISGGGSNMHAIVKACQADDFPVEVAVVISNRPDAQGVQVAKDEGITSVVVDHKLYADRPAFEVALNAELAKHDVEMVCNAGWMRILTEEFVNKWLGKQINIHPALLPSYKGLHCHERALADGVKITGCTVHYVCLEVDAGAIIAQAAVPVLDDDDATSLAARVLKAEHQLYPHALRMVADGRAVKVDDIVRIKSNVEVAPSLFVPRV</sequence>
<dbReference type="InterPro" id="IPR036477">
    <property type="entry name" value="Formyl_transf_N_sf"/>
</dbReference>
<accession>A0A2A4YXE8</accession>
<dbReference type="HAMAP" id="MF_01930">
    <property type="entry name" value="PurN"/>
    <property type="match status" value="1"/>
</dbReference>
<keyword evidence="2 4" id="KW-0808">Transferase</keyword>
<comment type="function">
    <text evidence="4">Catalyzes the transfer of a formyl group from 10-formyltetrahydrofolate to 5-phospho-ribosyl-glycinamide (GAR), producing 5-phospho-ribosyl-N-formylglycinamide (FGAR) and tetrahydrofolate.</text>
</comment>
<evidence type="ECO:0000256" key="1">
    <source>
        <dbReference type="ARBA" id="ARBA00005054"/>
    </source>
</evidence>
<evidence type="ECO:0000256" key="2">
    <source>
        <dbReference type="ARBA" id="ARBA00022679"/>
    </source>
</evidence>
<comment type="caution">
    <text evidence="6">The sequence shown here is derived from an EMBL/GenBank/DDBJ whole genome shotgun (WGS) entry which is preliminary data.</text>
</comment>
<dbReference type="SUPFAM" id="SSF53328">
    <property type="entry name" value="Formyltransferase"/>
    <property type="match status" value="1"/>
</dbReference>
<feature type="binding site" evidence="4">
    <location>
        <position position="67"/>
    </location>
    <ligand>
        <name>(6R)-10-formyltetrahydrofolate</name>
        <dbReference type="ChEBI" id="CHEBI:195366"/>
    </ligand>
</feature>
<dbReference type="CDD" id="cd08645">
    <property type="entry name" value="FMT_core_GART"/>
    <property type="match status" value="1"/>
</dbReference>
<reference evidence="6" key="2">
    <citation type="journal article" date="2018" name="ISME J.">
        <title>A dynamic microbial community with high functional redundancy inhabits the cold, oxic subseafloor aquifer.</title>
        <authorList>
            <person name="Tully B.J."/>
            <person name="Wheat C.G."/>
            <person name="Glazer B.T."/>
            <person name="Huber J.A."/>
        </authorList>
    </citation>
    <scope>NUCLEOTIDE SEQUENCE</scope>
    <source>
        <strain evidence="6">NORP83</strain>
    </source>
</reference>
<dbReference type="UniPathway" id="UPA00074">
    <property type="reaction ID" value="UER00126"/>
</dbReference>
<dbReference type="EC" id="2.1.2.2" evidence="4"/>
<dbReference type="PANTHER" id="PTHR43369:SF2">
    <property type="entry name" value="PHOSPHORIBOSYLGLYCINAMIDE FORMYLTRANSFERASE"/>
    <property type="match status" value="1"/>
</dbReference>
<organism evidence="6">
    <name type="scientific">OCS116 cluster bacterium</name>
    <dbReference type="NCBI Taxonomy" id="2030921"/>
    <lineage>
        <taxon>Bacteria</taxon>
        <taxon>Pseudomonadati</taxon>
        <taxon>Pseudomonadota</taxon>
        <taxon>Alphaproteobacteria</taxon>
        <taxon>OCS116 cluster</taxon>
    </lineage>
</organism>
<feature type="domain" description="Formyl transferase N-terminal" evidence="5">
    <location>
        <begin position="5"/>
        <end position="184"/>
    </location>
</feature>
<feature type="active site" description="Proton donor" evidence="4">
    <location>
        <position position="111"/>
    </location>
</feature>
<dbReference type="GO" id="GO:0005829">
    <property type="term" value="C:cytosol"/>
    <property type="evidence" value="ECO:0007669"/>
    <property type="project" value="TreeGrafter"/>
</dbReference>
<dbReference type="Gene3D" id="3.40.50.170">
    <property type="entry name" value="Formyl transferase, N-terminal domain"/>
    <property type="match status" value="1"/>
</dbReference>
<dbReference type="InterPro" id="IPR004607">
    <property type="entry name" value="GART"/>
</dbReference>
<evidence type="ECO:0000259" key="5">
    <source>
        <dbReference type="Pfam" id="PF00551"/>
    </source>
</evidence>
<dbReference type="GO" id="GO:0006189">
    <property type="term" value="P:'de novo' IMP biosynthetic process"/>
    <property type="evidence" value="ECO:0007669"/>
    <property type="project" value="UniProtKB-UniRule"/>
</dbReference>
<keyword evidence="3 4" id="KW-0658">Purine biosynthesis</keyword>
<feature type="binding site" evidence="4">
    <location>
        <begin position="92"/>
        <end position="95"/>
    </location>
    <ligand>
        <name>(6R)-10-formyltetrahydrofolate</name>
        <dbReference type="ChEBI" id="CHEBI:195366"/>
    </ligand>
</feature>
<evidence type="ECO:0000256" key="4">
    <source>
        <dbReference type="HAMAP-Rule" id="MF_01930"/>
    </source>
</evidence>
<feature type="binding site" evidence="4">
    <location>
        <position position="109"/>
    </location>
    <ligand>
        <name>(6R)-10-formyltetrahydrofolate</name>
        <dbReference type="ChEBI" id="CHEBI:195366"/>
    </ligand>
</feature>
<comment type="catalytic activity">
    <reaction evidence="4">
        <text>N(1)-(5-phospho-beta-D-ribosyl)glycinamide + (6R)-10-formyltetrahydrofolate = N(2)-formyl-N(1)-(5-phospho-beta-D-ribosyl)glycinamide + (6S)-5,6,7,8-tetrahydrofolate + H(+)</text>
        <dbReference type="Rhea" id="RHEA:15053"/>
        <dbReference type="ChEBI" id="CHEBI:15378"/>
        <dbReference type="ChEBI" id="CHEBI:57453"/>
        <dbReference type="ChEBI" id="CHEBI:143788"/>
        <dbReference type="ChEBI" id="CHEBI:147286"/>
        <dbReference type="ChEBI" id="CHEBI:195366"/>
        <dbReference type="EC" id="2.1.2.2"/>
    </reaction>
</comment>
<dbReference type="AlphaFoldDB" id="A0A2A4YXE8"/>
<evidence type="ECO:0000256" key="3">
    <source>
        <dbReference type="ARBA" id="ARBA00022755"/>
    </source>
</evidence>
<feature type="site" description="Raises pKa of active site His" evidence="4">
    <location>
        <position position="147"/>
    </location>
</feature>
<proteinExistence type="inferred from homology"/>
<comment type="pathway">
    <text evidence="1 4">Purine metabolism; IMP biosynthesis via de novo pathway; N(2)-formyl-N(1)-(5-phospho-D-ribosyl)glycinamide from N(1)-(5-phospho-D-ribosyl)glycinamide (10-formyl THF route): step 1/1.</text>
</comment>
<dbReference type="Pfam" id="PF00551">
    <property type="entry name" value="Formyl_trans_N"/>
    <property type="match status" value="1"/>
</dbReference>
<comment type="similarity">
    <text evidence="4">Belongs to the GART family.</text>
</comment>
<dbReference type="GO" id="GO:0004644">
    <property type="term" value="F:phosphoribosylglycinamide formyltransferase activity"/>
    <property type="evidence" value="ECO:0007669"/>
    <property type="project" value="UniProtKB-UniRule"/>
</dbReference>
<protein>
    <recommendedName>
        <fullName evidence="4">Phosphoribosylglycinamide formyltransferase</fullName>
        <ecNumber evidence="4">2.1.2.2</ecNumber>
    </recommendedName>
    <alternativeName>
        <fullName evidence="4">5'-phosphoribosylglycinamide transformylase</fullName>
    </alternativeName>
    <alternativeName>
        <fullName evidence="4">GAR transformylase</fullName>
        <shortName evidence="4">GART</shortName>
    </alternativeName>
</protein>
<evidence type="ECO:0000313" key="6">
    <source>
        <dbReference type="EMBL" id="PCI98967.1"/>
    </source>
</evidence>